<dbReference type="SUPFAM" id="SSF55154">
    <property type="entry name" value="CYTH-like phosphatases"/>
    <property type="match status" value="1"/>
</dbReference>
<dbReference type="Pfam" id="PF01928">
    <property type="entry name" value="CYTH"/>
    <property type="match status" value="1"/>
</dbReference>
<dbReference type="PIRSF" id="PIRSF012526">
    <property type="entry name" value="CYTH_UCP012526"/>
    <property type="match status" value="1"/>
</dbReference>
<dbReference type="EMBL" id="ASWJ01000009">
    <property type="protein sequence ID" value="EOW80253.1"/>
    <property type="molecule type" value="Genomic_DNA"/>
</dbReference>
<organism evidence="2 3">
    <name type="scientific">Enterococcus columbae DSM 7374 = ATCC 51263</name>
    <dbReference type="NCBI Taxonomy" id="1121865"/>
    <lineage>
        <taxon>Bacteria</taxon>
        <taxon>Bacillati</taxon>
        <taxon>Bacillota</taxon>
        <taxon>Bacilli</taxon>
        <taxon>Lactobacillales</taxon>
        <taxon>Enterococcaceae</taxon>
        <taxon>Enterococcus</taxon>
    </lineage>
</organism>
<evidence type="ECO:0000313" key="2">
    <source>
        <dbReference type="EMBL" id="EOW80253.1"/>
    </source>
</evidence>
<accession>S0K7B9</accession>
<dbReference type="Proteomes" id="UP000014113">
    <property type="component" value="Unassembled WGS sequence"/>
</dbReference>
<dbReference type="CDD" id="cd07762">
    <property type="entry name" value="CYTH-like_Pase_1"/>
    <property type="match status" value="1"/>
</dbReference>
<dbReference type="PROSITE" id="PS51707">
    <property type="entry name" value="CYTH"/>
    <property type="match status" value="1"/>
</dbReference>
<name>S0K7B9_9ENTE</name>
<feature type="domain" description="CYTH" evidence="1">
    <location>
        <begin position="4"/>
        <end position="193"/>
    </location>
</feature>
<gene>
    <name evidence="2" type="ORF">I568_01953</name>
</gene>
<dbReference type="eggNOG" id="COG4116">
    <property type="taxonomic scope" value="Bacteria"/>
</dbReference>
<dbReference type="InterPro" id="IPR033469">
    <property type="entry name" value="CYTH-like_dom_sf"/>
</dbReference>
<dbReference type="Gene3D" id="2.40.320.10">
    <property type="entry name" value="Hypothetical Protein Pfu-838710-001"/>
    <property type="match status" value="1"/>
</dbReference>
<dbReference type="OrthoDB" id="384378at2"/>
<proteinExistence type="predicted"/>
<sequence length="193" mass="22268">MAEQIEIELKTLLTYEEYQRCIDYWQLRAAQAFTQSNSYFDTPDFKLKNLGCGLRIRTLANQAELTLKTPLAEGLLETTDHYSLAEIQPYLKQKTLPKHGAVAKKLQALGIELNELRLLAELTTKRYQFNLEIGEIALDESWYHQQHDYELELEVADYNKGKLAFEKLCQQLAITYKPATNKIARAFQAYGLS</sequence>
<evidence type="ECO:0000259" key="1">
    <source>
        <dbReference type="PROSITE" id="PS51707"/>
    </source>
</evidence>
<protein>
    <recommendedName>
        <fullName evidence="1">CYTH domain-containing protein</fullName>
    </recommendedName>
</protein>
<dbReference type="STRING" id="1121865.OMW_01339"/>
<dbReference type="InterPro" id="IPR023577">
    <property type="entry name" value="CYTH_domain"/>
</dbReference>
<reference evidence="2 3" key="1">
    <citation type="submission" date="2013-03" db="EMBL/GenBank/DDBJ databases">
        <title>The Genome Sequence of Enterococcus columbae ATCC_51263 (PacBio/Illumina hybrid assembly).</title>
        <authorList>
            <consortium name="The Broad Institute Genomics Platform"/>
            <consortium name="The Broad Institute Genome Sequencing Center for Infectious Disease"/>
            <person name="Earl A."/>
            <person name="Russ C."/>
            <person name="Gilmore M."/>
            <person name="Surin D."/>
            <person name="Walker B."/>
            <person name="Young S."/>
            <person name="Zeng Q."/>
            <person name="Gargeya S."/>
            <person name="Fitzgerald M."/>
            <person name="Haas B."/>
            <person name="Abouelleil A."/>
            <person name="Allen A.W."/>
            <person name="Alvarado L."/>
            <person name="Arachchi H.M."/>
            <person name="Berlin A.M."/>
            <person name="Chapman S.B."/>
            <person name="Gainer-Dewar J."/>
            <person name="Goldberg J."/>
            <person name="Griggs A."/>
            <person name="Gujja S."/>
            <person name="Hansen M."/>
            <person name="Howarth C."/>
            <person name="Imamovic A."/>
            <person name="Ireland A."/>
            <person name="Larimer J."/>
            <person name="McCowan C."/>
            <person name="Murphy C."/>
            <person name="Pearson M."/>
            <person name="Poon T.W."/>
            <person name="Priest M."/>
            <person name="Roberts A."/>
            <person name="Saif S."/>
            <person name="Shea T."/>
            <person name="Sisk P."/>
            <person name="Sykes S."/>
            <person name="Wortman J."/>
            <person name="Nusbaum C."/>
            <person name="Birren B."/>
        </authorList>
    </citation>
    <scope>NUCLEOTIDE SEQUENCE [LARGE SCALE GENOMIC DNA]</scope>
    <source>
        <strain evidence="2 3">ATCC 51263</strain>
    </source>
</reference>
<dbReference type="InterPro" id="IPR009195">
    <property type="entry name" value="Uncharacterised_YjbK"/>
</dbReference>
<dbReference type="PATRIC" id="fig|1121865.3.peg.1301"/>
<evidence type="ECO:0000313" key="3">
    <source>
        <dbReference type="Proteomes" id="UP000014113"/>
    </source>
</evidence>
<dbReference type="SMART" id="SM01118">
    <property type="entry name" value="CYTH"/>
    <property type="match status" value="1"/>
</dbReference>
<comment type="caution">
    <text evidence="2">The sequence shown here is derived from an EMBL/GenBank/DDBJ whole genome shotgun (WGS) entry which is preliminary data.</text>
</comment>
<dbReference type="AlphaFoldDB" id="S0K7B9"/>
<keyword evidence="3" id="KW-1185">Reference proteome</keyword>
<dbReference type="RefSeq" id="WP_016183480.1">
    <property type="nucleotide sequence ID" value="NZ_JXKI01000004.1"/>
</dbReference>